<dbReference type="InterPro" id="IPR003599">
    <property type="entry name" value="Ig_sub"/>
</dbReference>
<dbReference type="OrthoDB" id="10012075at2759"/>
<dbReference type="PROSITE" id="PS51257">
    <property type="entry name" value="PROKAR_LIPOPROTEIN"/>
    <property type="match status" value="1"/>
</dbReference>
<sequence>MKFSCPLICGLILSCICFRVTDSYEDEELSVNQSPSSITVKEGDSAQITCCWSKIKYKVKVTWYNNEIRLSDVKQELQERETQNCSMLNFINILKNASGHYVCEVTQDIPVLIQKTGSGTALFVKDDQLETTTTVIVHTLFNPSVVKPDVLDNPKRNPEDEKHNYLDPKGSSREVVIIYIFRSLPFICLLVAFFYLNRDDKRVTTSRSAVEHAVELEEGPDEDLEAGETQMNESEEVKQGEKVSEQEKERVNNEKPEVTAATEEEKNEEKLTTVVVSIEQGASPVHDNEKKTRLNTDEKTHPITDVEEGTVFELGGLVSAL</sequence>
<dbReference type="InterPro" id="IPR036179">
    <property type="entry name" value="Ig-like_dom_sf"/>
</dbReference>
<evidence type="ECO:0000256" key="2">
    <source>
        <dbReference type="SAM" id="MobiDB-lite"/>
    </source>
</evidence>
<dbReference type="PANTHER" id="PTHR14334:SF1">
    <property type="entry name" value="B-CELL ANTIGEN RECEPTOR COMPLEX-ASSOCIATED PROTEIN ALPHA CHAIN"/>
    <property type="match status" value="1"/>
</dbReference>
<feature type="compositionally biased region" description="Basic and acidic residues" evidence="2">
    <location>
        <begin position="286"/>
        <end position="304"/>
    </location>
</feature>
<dbReference type="GO" id="GO:0019815">
    <property type="term" value="C:B cell receptor complex"/>
    <property type="evidence" value="ECO:0007669"/>
    <property type="project" value="TreeGrafter"/>
</dbReference>
<evidence type="ECO:0000313" key="6">
    <source>
        <dbReference type="EMBL" id="KAF4098862.1"/>
    </source>
</evidence>
<dbReference type="EMBL" id="JAAMOB010000021">
    <property type="protein sequence ID" value="KAF4098862.1"/>
    <property type="molecule type" value="Genomic_DNA"/>
</dbReference>
<proteinExistence type="predicted"/>
<evidence type="ECO:0000256" key="1">
    <source>
        <dbReference type="ARBA" id="ARBA00023319"/>
    </source>
</evidence>
<keyword evidence="3" id="KW-1133">Transmembrane helix</keyword>
<dbReference type="GO" id="GO:0030183">
    <property type="term" value="P:B cell differentiation"/>
    <property type="evidence" value="ECO:0007669"/>
    <property type="project" value="TreeGrafter"/>
</dbReference>
<keyword evidence="4" id="KW-0732">Signal</keyword>
<dbReference type="InterPro" id="IPR013783">
    <property type="entry name" value="Ig-like_fold"/>
</dbReference>
<dbReference type="PANTHER" id="PTHR14334">
    <property type="entry name" value="B-CELL ANTIGEN RECEPTOR COMPLEX-ASSOCIATED PROTEIN"/>
    <property type="match status" value="1"/>
</dbReference>
<dbReference type="AlphaFoldDB" id="A0A7J6BYY2"/>
<keyword evidence="3" id="KW-0472">Membrane</keyword>
<evidence type="ECO:0000256" key="3">
    <source>
        <dbReference type="SAM" id="Phobius"/>
    </source>
</evidence>
<keyword evidence="3" id="KW-0812">Transmembrane</keyword>
<evidence type="ECO:0000313" key="7">
    <source>
        <dbReference type="Proteomes" id="UP000579812"/>
    </source>
</evidence>
<feature type="region of interest" description="Disordered" evidence="2">
    <location>
        <begin position="214"/>
        <end position="304"/>
    </location>
</feature>
<dbReference type="InterPro" id="IPR007110">
    <property type="entry name" value="Ig-like_dom"/>
</dbReference>
<protein>
    <recommendedName>
        <fullName evidence="5">Ig-like domain-containing protein</fullName>
    </recommendedName>
</protein>
<feature type="compositionally biased region" description="Acidic residues" evidence="2">
    <location>
        <begin position="216"/>
        <end position="226"/>
    </location>
</feature>
<dbReference type="PROSITE" id="PS50835">
    <property type="entry name" value="IG_LIKE"/>
    <property type="match status" value="1"/>
</dbReference>
<gene>
    <name evidence="6" type="ORF">G5714_020892</name>
</gene>
<feature type="domain" description="Ig-like" evidence="5">
    <location>
        <begin position="27"/>
        <end position="107"/>
    </location>
</feature>
<comment type="caution">
    <text evidence="6">The sequence shown here is derived from an EMBL/GenBank/DDBJ whole genome shotgun (WGS) entry which is preliminary data.</text>
</comment>
<name>A0A7J6BYY2_9TELE</name>
<evidence type="ECO:0000259" key="5">
    <source>
        <dbReference type="PROSITE" id="PS50835"/>
    </source>
</evidence>
<dbReference type="SMART" id="SM00409">
    <property type="entry name" value="IG"/>
    <property type="match status" value="1"/>
</dbReference>
<keyword evidence="1" id="KW-0393">Immunoglobulin domain</keyword>
<dbReference type="SUPFAM" id="SSF48726">
    <property type="entry name" value="Immunoglobulin"/>
    <property type="match status" value="1"/>
</dbReference>
<organism evidence="6 7">
    <name type="scientific">Onychostoma macrolepis</name>
    <dbReference type="NCBI Taxonomy" id="369639"/>
    <lineage>
        <taxon>Eukaryota</taxon>
        <taxon>Metazoa</taxon>
        <taxon>Chordata</taxon>
        <taxon>Craniata</taxon>
        <taxon>Vertebrata</taxon>
        <taxon>Euteleostomi</taxon>
        <taxon>Actinopterygii</taxon>
        <taxon>Neopterygii</taxon>
        <taxon>Teleostei</taxon>
        <taxon>Ostariophysi</taxon>
        <taxon>Cypriniformes</taxon>
        <taxon>Cyprinidae</taxon>
        <taxon>Acrossocheilinae</taxon>
        <taxon>Onychostoma</taxon>
    </lineage>
</organism>
<dbReference type="Pfam" id="PF13927">
    <property type="entry name" value="Ig_3"/>
    <property type="match status" value="1"/>
</dbReference>
<feature type="signal peptide" evidence="4">
    <location>
        <begin position="1"/>
        <end position="23"/>
    </location>
</feature>
<accession>A0A7J6BYY2</accession>
<dbReference type="Gene3D" id="2.60.40.10">
    <property type="entry name" value="Immunoglobulins"/>
    <property type="match status" value="1"/>
</dbReference>
<reference evidence="6 7" key="1">
    <citation type="submission" date="2020-04" db="EMBL/GenBank/DDBJ databases">
        <title>Chromosome-level genome assembly of a cyprinid fish Onychostoma macrolepis by integration of Nanopore Sequencing, Bionano and Hi-C technology.</title>
        <authorList>
            <person name="Wang D."/>
        </authorList>
    </citation>
    <scope>NUCLEOTIDE SEQUENCE [LARGE SCALE GENOMIC DNA]</scope>
    <source>
        <strain evidence="6">SWU-2019</strain>
        <tissue evidence="6">Muscle</tissue>
    </source>
</reference>
<dbReference type="Proteomes" id="UP000579812">
    <property type="component" value="Unassembled WGS sequence"/>
</dbReference>
<feature type="transmembrane region" description="Helical" evidence="3">
    <location>
        <begin position="176"/>
        <end position="196"/>
    </location>
</feature>
<keyword evidence="7" id="KW-1185">Reference proteome</keyword>
<feature type="chain" id="PRO_5029825223" description="Ig-like domain-containing protein" evidence="4">
    <location>
        <begin position="24"/>
        <end position="321"/>
    </location>
</feature>
<feature type="compositionally biased region" description="Basic and acidic residues" evidence="2">
    <location>
        <begin position="235"/>
        <end position="271"/>
    </location>
</feature>
<dbReference type="GO" id="GO:0009897">
    <property type="term" value="C:external side of plasma membrane"/>
    <property type="evidence" value="ECO:0007669"/>
    <property type="project" value="TreeGrafter"/>
</dbReference>
<evidence type="ECO:0000256" key="4">
    <source>
        <dbReference type="SAM" id="SignalP"/>
    </source>
</evidence>
<dbReference type="GO" id="GO:0050853">
    <property type="term" value="P:B cell receptor signaling pathway"/>
    <property type="evidence" value="ECO:0007669"/>
    <property type="project" value="TreeGrafter"/>
</dbReference>